<proteinExistence type="predicted"/>
<dbReference type="AlphaFoldDB" id="A0A212KL01"/>
<gene>
    <name evidence="1" type="ORF">KM92DES2_20477</name>
</gene>
<dbReference type="EMBL" id="FLUP01000002">
    <property type="protein sequence ID" value="SBW12396.1"/>
    <property type="molecule type" value="Genomic_DNA"/>
</dbReference>
<sequence>MNPNFIFKKLFVCSNNFFMYNVQ</sequence>
<reference evidence="1" key="1">
    <citation type="submission" date="2016-04" db="EMBL/GenBank/DDBJ databases">
        <authorList>
            <person name="Evans L.H."/>
            <person name="Alamgir A."/>
            <person name="Owens N."/>
            <person name="Weber N.D."/>
            <person name="Virtaneva K."/>
            <person name="Barbian K."/>
            <person name="Babar A."/>
            <person name="Rosenke K."/>
        </authorList>
    </citation>
    <scope>NUCLEOTIDE SEQUENCE</scope>
    <source>
        <strain evidence="1">92-2</strain>
    </source>
</reference>
<organism evidence="1">
    <name type="scientific">uncultured Desulfovibrio sp</name>
    <dbReference type="NCBI Taxonomy" id="167968"/>
    <lineage>
        <taxon>Bacteria</taxon>
        <taxon>Pseudomonadati</taxon>
        <taxon>Thermodesulfobacteriota</taxon>
        <taxon>Desulfovibrionia</taxon>
        <taxon>Desulfovibrionales</taxon>
        <taxon>Desulfovibrionaceae</taxon>
        <taxon>Desulfovibrio</taxon>
        <taxon>environmental samples</taxon>
    </lineage>
</organism>
<evidence type="ECO:0000313" key="1">
    <source>
        <dbReference type="EMBL" id="SBW12396.1"/>
    </source>
</evidence>
<accession>A0A212KL01</accession>
<protein>
    <submittedName>
        <fullName evidence="1">Uncharacterized protein</fullName>
    </submittedName>
</protein>
<name>A0A212KL01_9BACT</name>